<evidence type="ECO:0000313" key="2">
    <source>
        <dbReference type="EMBL" id="RDE90447.1"/>
    </source>
</evidence>
<accession>A0A369Z6W6</accession>
<sequence>MSCVKQHNYVISLTRETKRRKHIEQEFGRQNILFSFFDAVTPDYIEDVAKKFNIILDRSSEAKLWDGEIGCALSHISLWNLAVEKNLDYINIFEDDIYLGENAKELLEVDYLPDDIDVLKLEANGRMVFRAPRPAKYNRKIYPITFKQSGTAGYTVTAKGAKYLLEQVKNKSLEVAIDSLIFEHFLNLKDYKVVQLSPGICVQDFVVNPDKPFESSLQKGRELVCENQTKFSVFERIINEFMRVKRKLFMKQVPFK</sequence>
<dbReference type="InterPro" id="IPR002654">
    <property type="entry name" value="Glyco_trans_25"/>
</dbReference>
<proteinExistence type="predicted"/>
<dbReference type="Pfam" id="PF01755">
    <property type="entry name" value="Glyco_transf_25"/>
    <property type="match status" value="1"/>
</dbReference>
<name>A0A369Z6W6_HAEPA</name>
<protein>
    <submittedName>
        <fullName evidence="2">Lipooligosaccharide biosynthesis protein lpsA</fullName>
    </submittedName>
</protein>
<organism evidence="2 3">
    <name type="scientific">Haemophilus parainfluenzae</name>
    <dbReference type="NCBI Taxonomy" id="729"/>
    <lineage>
        <taxon>Bacteria</taxon>
        <taxon>Pseudomonadati</taxon>
        <taxon>Pseudomonadota</taxon>
        <taxon>Gammaproteobacteria</taxon>
        <taxon>Pasteurellales</taxon>
        <taxon>Pasteurellaceae</taxon>
        <taxon>Haemophilus</taxon>
    </lineage>
</organism>
<evidence type="ECO:0000259" key="1">
    <source>
        <dbReference type="Pfam" id="PF01755"/>
    </source>
</evidence>
<dbReference type="RefSeq" id="WP_111315646.1">
    <property type="nucleotide sequence ID" value="NZ_QEPW01000011.1"/>
</dbReference>
<reference evidence="2 3" key="1">
    <citation type="submission" date="2018-05" db="EMBL/GenBank/DDBJ databases">
        <title>Draft Genome Sequences for a Diverse set of 7 Haemophilus Species.</title>
        <authorList>
            <person name="Nichols M."/>
            <person name="Topaz N."/>
            <person name="Wang X."/>
            <person name="Wang X."/>
            <person name="Boxrud D."/>
        </authorList>
    </citation>
    <scope>NUCLEOTIDE SEQUENCE [LARGE SCALE GENOMIC DNA]</scope>
    <source>
        <strain evidence="2 3">C2008001710</strain>
    </source>
</reference>
<gene>
    <name evidence="2" type="ORF">DPV87_07040</name>
</gene>
<comment type="caution">
    <text evidence="2">The sequence shown here is derived from an EMBL/GenBank/DDBJ whole genome shotgun (WGS) entry which is preliminary data.</text>
</comment>
<feature type="domain" description="Glycosyl transferase family 25" evidence="1">
    <location>
        <begin position="6"/>
        <end position="180"/>
    </location>
</feature>
<dbReference type="EMBL" id="QEPW01000011">
    <property type="protein sequence ID" value="RDE90447.1"/>
    <property type="molecule type" value="Genomic_DNA"/>
</dbReference>
<dbReference type="CDD" id="cd06532">
    <property type="entry name" value="Glyco_transf_25"/>
    <property type="match status" value="1"/>
</dbReference>
<dbReference type="Proteomes" id="UP000253910">
    <property type="component" value="Unassembled WGS sequence"/>
</dbReference>
<evidence type="ECO:0000313" key="3">
    <source>
        <dbReference type="Proteomes" id="UP000253910"/>
    </source>
</evidence>
<dbReference type="AlphaFoldDB" id="A0A369Z6W6"/>